<evidence type="ECO:0000256" key="2">
    <source>
        <dbReference type="ARBA" id="ARBA00009152"/>
    </source>
</evidence>
<dbReference type="InterPro" id="IPR004013">
    <property type="entry name" value="PHP_dom"/>
</dbReference>
<reference evidence="10 11" key="1">
    <citation type="submission" date="2022-01" db="EMBL/GenBank/DDBJ databases">
        <title>Labilibaculum sp. nov, a marine bacterium isolated from Antarctica.</title>
        <authorList>
            <person name="Dai W."/>
        </authorList>
    </citation>
    <scope>NUCLEOTIDE SEQUENCE [LARGE SCALE GENOMIC DNA]</scope>
    <source>
        <strain evidence="10 11">DW002</strain>
    </source>
</reference>
<dbReference type="EC" id="3.1.3.15" evidence="3 8"/>
<evidence type="ECO:0000256" key="7">
    <source>
        <dbReference type="ARBA" id="ARBA00049158"/>
    </source>
</evidence>
<dbReference type="PANTHER" id="PTHR21039:SF0">
    <property type="entry name" value="HISTIDINOL-PHOSPHATASE"/>
    <property type="match status" value="1"/>
</dbReference>
<protein>
    <recommendedName>
        <fullName evidence="3 8">Histidinol-phosphatase</fullName>
        <shortName evidence="8">HolPase</shortName>
        <ecNumber evidence="3 8">3.1.3.15</ecNumber>
    </recommendedName>
</protein>
<keyword evidence="4 8" id="KW-0028">Amino-acid biosynthesis</keyword>
<dbReference type="NCBIfam" id="TIGR01856">
    <property type="entry name" value="hisJ_fam"/>
    <property type="match status" value="1"/>
</dbReference>
<keyword evidence="11" id="KW-1185">Reference proteome</keyword>
<dbReference type="Proteomes" id="UP001528920">
    <property type="component" value="Unassembled WGS sequence"/>
</dbReference>
<organism evidence="10 11">
    <name type="scientific">Paralabilibaculum antarcticum</name>
    <dbReference type="NCBI Taxonomy" id="2912572"/>
    <lineage>
        <taxon>Bacteria</taxon>
        <taxon>Pseudomonadati</taxon>
        <taxon>Bacteroidota</taxon>
        <taxon>Bacteroidia</taxon>
        <taxon>Marinilabiliales</taxon>
        <taxon>Marinifilaceae</taxon>
        <taxon>Paralabilibaculum</taxon>
    </lineage>
</organism>
<dbReference type="PANTHER" id="PTHR21039">
    <property type="entry name" value="HISTIDINOL PHOSPHATASE-RELATED"/>
    <property type="match status" value="1"/>
</dbReference>
<dbReference type="InterPro" id="IPR016195">
    <property type="entry name" value="Pol/histidinol_Pase-like"/>
</dbReference>
<evidence type="ECO:0000256" key="1">
    <source>
        <dbReference type="ARBA" id="ARBA00004970"/>
    </source>
</evidence>
<evidence type="ECO:0000256" key="3">
    <source>
        <dbReference type="ARBA" id="ARBA00013085"/>
    </source>
</evidence>
<dbReference type="NCBIfam" id="NF005996">
    <property type="entry name" value="PRK08123.1"/>
    <property type="match status" value="1"/>
</dbReference>
<evidence type="ECO:0000259" key="9">
    <source>
        <dbReference type="Pfam" id="PF02811"/>
    </source>
</evidence>
<keyword evidence="5 8" id="KW-0378">Hydrolase</keyword>
<dbReference type="InterPro" id="IPR010140">
    <property type="entry name" value="Histidinol_P_phosphatase_HisJ"/>
</dbReference>
<dbReference type="GO" id="GO:0004401">
    <property type="term" value="F:histidinol-phosphatase activity"/>
    <property type="evidence" value="ECO:0007669"/>
    <property type="project" value="UniProtKB-EC"/>
</dbReference>
<dbReference type="Gene3D" id="3.20.20.140">
    <property type="entry name" value="Metal-dependent hydrolases"/>
    <property type="match status" value="1"/>
</dbReference>
<comment type="catalytic activity">
    <reaction evidence="7 8">
        <text>L-histidinol phosphate + H2O = L-histidinol + phosphate</text>
        <dbReference type="Rhea" id="RHEA:14465"/>
        <dbReference type="ChEBI" id="CHEBI:15377"/>
        <dbReference type="ChEBI" id="CHEBI:43474"/>
        <dbReference type="ChEBI" id="CHEBI:57699"/>
        <dbReference type="ChEBI" id="CHEBI:57980"/>
        <dbReference type="EC" id="3.1.3.15"/>
    </reaction>
</comment>
<gene>
    <name evidence="10" type="primary">hisJ</name>
    <name evidence="10" type="ORF">L3049_04415</name>
</gene>
<dbReference type="EMBL" id="JAKJSC010000001">
    <property type="protein sequence ID" value="MDE5417244.1"/>
    <property type="molecule type" value="Genomic_DNA"/>
</dbReference>
<comment type="similarity">
    <text evidence="2 8">Belongs to the PHP hydrolase family. HisK subfamily.</text>
</comment>
<name>A0ABT5VP81_9BACT</name>
<keyword evidence="6 8" id="KW-0368">Histidine biosynthesis</keyword>
<proteinExistence type="inferred from homology"/>
<comment type="pathway">
    <text evidence="1 8">Amino-acid biosynthesis; L-histidine biosynthesis; L-histidine from 5-phospho-alpha-D-ribose 1-diphosphate: step 8/9.</text>
</comment>
<sequence length="279" mass="31962">MEYFSYHTHTNYCDGKSTAEEMVLRAIDLGLQSIGFSSHAPLPAKEPWSMDEILLEAYVEEIEELKLKYSSEIDVYRSLEIDYIPNVTASFESFKAKASLDYTIGSVHLVKVNSNDEFWFLDGPDTNFTHGVEVLFNGNIQKAVSAYFDQVIEMIATQKPDIIGHIDKVKMNNKGRYFSEDEKWYTDLLDKTIIALKESDCIVEVNTRGIYKKKSSTFFPDTYFLKQCLKYNIPVTISSDAHHVDELISVFDTAQEMLKNIGFDSVRVFEGDTWCNLPL</sequence>
<evidence type="ECO:0000313" key="10">
    <source>
        <dbReference type="EMBL" id="MDE5417244.1"/>
    </source>
</evidence>
<accession>A0ABT5VP81</accession>
<dbReference type="RefSeq" id="WP_275108581.1">
    <property type="nucleotide sequence ID" value="NZ_JAKJSC010000001.1"/>
</dbReference>
<dbReference type="CDD" id="cd12110">
    <property type="entry name" value="PHP_HisPPase_Hisj_like"/>
    <property type="match status" value="1"/>
</dbReference>
<comment type="caution">
    <text evidence="10">The sequence shown here is derived from an EMBL/GenBank/DDBJ whole genome shotgun (WGS) entry which is preliminary data.</text>
</comment>
<evidence type="ECO:0000256" key="5">
    <source>
        <dbReference type="ARBA" id="ARBA00022801"/>
    </source>
</evidence>
<evidence type="ECO:0000256" key="8">
    <source>
        <dbReference type="RuleBase" id="RU366003"/>
    </source>
</evidence>
<feature type="domain" description="PHP" evidence="9">
    <location>
        <begin position="6"/>
        <end position="207"/>
    </location>
</feature>
<evidence type="ECO:0000256" key="6">
    <source>
        <dbReference type="ARBA" id="ARBA00023102"/>
    </source>
</evidence>
<evidence type="ECO:0000256" key="4">
    <source>
        <dbReference type="ARBA" id="ARBA00022605"/>
    </source>
</evidence>
<dbReference type="Pfam" id="PF02811">
    <property type="entry name" value="PHP"/>
    <property type="match status" value="1"/>
</dbReference>
<evidence type="ECO:0000313" key="11">
    <source>
        <dbReference type="Proteomes" id="UP001528920"/>
    </source>
</evidence>
<dbReference type="SUPFAM" id="SSF89550">
    <property type="entry name" value="PHP domain-like"/>
    <property type="match status" value="1"/>
</dbReference>